<evidence type="ECO:0008006" key="10">
    <source>
        <dbReference type="Google" id="ProtNLM"/>
    </source>
</evidence>
<evidence type="ECO:0000259" key="4">
    <source>
        <dbReference type="Pfam" id="PF01055"/>
    </source>
</evidence>
<dbReference type="Pfam" id="PF21365">
    <property type="entry name" value="Glyco_hydro_31_3rd"/>
    <property type="match status" value="1"/>
</dbReference>
<dbReference type="Gene3D" id="2.60.40.1760">
    <property type="entry name" value="glycosyl hydrolase (family 31)"/>
    <property type="match status" value="1"/>
</dbReference>
<gene>
    <name evidence="8" type="ORF">WR25_19837</name>
</gene>
<dbReference type="GO" id="GO:0090599">
    <property type="term" value="F:alpha-glucosidase activity"/>
    <property type="evidence" value="ECO:0007669"/>
    <property type="project" value="UniProtKB-ARBA"/>
</dbReference>
<dbReference type="EMBL" id="LIAE01010096">
    <property type="protein sequence ID" value="PAV66444.1"/>
    <property type="molecule type" value="Genomic_DNA"/>
</dbReference>
<organism evidence="8 9">
    <name type="scientific">Diploscapter pachys</name>
    <dbReference type="NCBI Taxonomy" id="2018661"/>
    <lineage>
        <taxon>Eukaryota</taxon>
        <taxon>Metazoa</taxon>
        <taxon>Ecdysozoa</taxon>
        <taxon>Nematoda</taxon>
        <taxon>Chromadorea</taxon>
        <taxon>Rhabditida</taxon>
        <taxon>Rhabditina</taxon>
        <taxon>Rhabditomorpha</taxon>
        <taxon>Rhabditoidea</taxon>
        <taxon>Rhabditidae</taxon>
        <taxon>Diploscapter</taxon>
    </lineage>
</organism>
<evidence type="ECO:0000256" key="3">
    <source>
        <dbReference type="SAM" id="SignalP"/>
    </source>
</evidence>
<dbReference type="SUPFAM" id="SSF74650">
    <property type="entry name" value="Galactose mutarotase-like"/>
    <property type="match status" value="1"/>
</dbReference>
<dbReference type="CDD" id="cd14752">
    <property type="entry name" value="GH31_N"/>
    <property type="match status" value="1"/>
</dbReference>
<proteinExistence type="inferred from homology"/>
<dbReference type="InterPro" id="IPR011013">
    <property type="entry name" value="Gal_mutarotase_sf_dom"/>
</dbReference>
<dbReference type="InterPro" id="IPR033403">
    <property type="entry name" value="DUF5110"/>
</dbReference>
<dbReference type="Pfam" id="PF01055">
    <property type="entry name" value="Glyco_hydro_31_2nd"/>
    <property type="match status" value="1"/>
</dbReference>
<feature type="chain" id="PRO_5012945956" description="Glycoside hydrolase family 31 N-terminal domain-containing protein" evidence="3">
    <location>
        <begin position="16"/>
        <end position="903"/>
    </location>
</feature>
<dbReference type="OrthoDB" id="5945172at2759"/>
<keyword evidence="3" id="KW-0732">Signal</keyword>
<dbReference type="GO" id="GO:0005975">
    <property type="term" value="P:carbohydrate metabolic process"/>
    <property type="evidence" value="ECO:0007669"/>
    <property type="project" value="InterPro"/>
</dbReference>
<feature type="domain" description="Glycosyl hydrolase family 31 C-terminal" evidence="7">
    <location>
        <begin position="590"/>
        <end position="700"/>
    </location>
</feature>
<dbReference type="Proteomes" id="UP000218231">
    <property type="component" value="Unassembled WGS sequence"/>
</dbReference>
<feature type="signal peptide" evidence="3">
    <location>
        <begin position="1"/>
        <end position="15"/>
    </location>
</feature>
<name>A0A2A2JXR1_9BILA</name>
<evidence type="ECO:0000313" key="9">
    <source>
        <dbReference type="Proteomes" id="UP000218231"/>
    </source>
</evidence>
<dbReference type="PANTHER" id="PTHR22762:SF120">
    <property type="entry name" value="HETEROGLYCAN GLUCOSIDASE 1"/>
    <property type="match status" value="1"/>
</dbReference>
<evidence type="ECO:0000256" key="1">
    <source>
        <dbReference type="ARBA" id="ARBA00007806"/>
    </source>
</evidence>
<dbReference type="Pfam" id="PF17137">
    <property type="entry name" value="DUF5110"/>
    <property type="match status" value="1"/>
</dbReference>
<dbReference type="Gene3D" id="2.60.40.1180">
    <property type="entry name" value="Golgi alpha-mannosidase II"/>
    <property type="match status" value="2"/>
</dbReference>
<keyword evidence="2" id="KW-0326">Glycosidase</keyword>
<dbReference type="Gene3D" id="3.20.20.80">
    <property type="entry name" value="Glycosidases"/>
    <property type="match status" value="1"/>
</dbReference>
<keyword evidence="9" id="KW-1185">Reference proteome</keyword>
<dbReference type="Pfam" id="PF13802">
    <property type="entry name" value="Gal_mutarotas_2"/>
    <property type="match status" value="1"/>
</dbReference>
<sequence length="903" mass="98172">MRATMLLALTALATATVPSLASAQAAPAVTARADGADLATAGTTIRVVALTDSILRIRVGRGGAMPEDASWAVDAKTRAQHVAVTPATDGFATKALRVRFRADGRLRIEDLAGNLISEDAAPVAFDGKGFALAKTMPQAEHYFGMGDKTGGLDRRGKSFVDWNTDAFGFGSGDDPIYKSIPFFIGVGGAGGSYGLFLDNTTRAWFDFGHRDDTRLAFGAPDGPIDCYLIAGPTTAEVVRRYTDLTGKAPLVPQWALGYQQSRYSYMTADELRGVAARLRQERVPTDVLWLDIDWQDRNRPFTVDSKAFPDMKALLSDLKRDGFKVVTITDLHVAQAPDQGYRPYDEGIKRDAFVHRADGSVYVGPVWPGPSVFPDFTETRVRDWYGTLFADQVKMGVAGAWNDMNEPAIFNTPTKTMPADVMHRIDSDGFGPRTATHAEIHNVYGMQNTRATYDGLRKLLPDERAFVMTRASYAGGQRYAVTWTGDNLATWDHLKLSIQQIINLGLSGFSYGAADVGGFAGGPSPDLLTRWFQIGAFYPVFRDHAAKGTPRAEPWVDGPDHLAIRRRFVEERYRLMPYLYALAEQNARAGDPILRPVFYDYPSAMRMSCDQSWTFTVGRSLLVAPAPHPDQPQAYDVCLPAGGWYDYWTGQRAGTPEAADNGPIQSATQATGQATEHGDKVRVTPRIDTLPVFVRAGTILPRQPLVQSTAETPSGPLQLDVYPGEDCRGDLYADDGHSMAFTRGIFLRQGMTCTMTPNGLTLAFGARQGRYAPWWKQLRVVVHGWSGDGAVSLARKAVAAQSDATAGTLSFVLPDQRRAAEAGLPKLAEHIPGGGTVSDHWTGTDALTLTIIAMGQSVEAKMDIEDTRIAGTVKVPMMLSMMSGPIADFVKTSAEKMLAKPAA</sequence>
<evidence type="ECO:0000256" key="2">
    <source>
        <dbReference type="RuleBase" id="RU361185"/>
    </source>
</evidence>
<dbReference type="AlphaFoldDB" id="A0A2A2JXR1"/>
<dbReference type="InterPro" id="IPR048395">
    <property type="entry name" value="Glyco_hydro_31_C"/>
</dbReference>
<evidence type="ECO:0000259" key="6">
    <source>
        <dbReference type="Pfam" id="PF17137"/>
    </source>
</evidence>
<feature type="domain" description="DUF5110" evidence="6">
    <location>
        <begin position="716"/>
        <end position="785"/>
    </location>
</feature>
<dbReference type="InterPro" id="IPR000322">
    <property type="entry name" value="Glyco_hydro_31_TIM"/>
</dbReference>
<evidence type="ECO:0000259" key="7">
    <source>
        <dbReference type="Pfam" id="PF21365"/>
    </source>
</evidence>
<dbReference type="GO" id="GO:0030246">
    <property type="term" value="F:carbohydrate binding"/>
    <property type="evidence" value="ECO:0007669"/>
    <property type="project" value="InterPro"/>
</dbReference>
<reference evidence="8 9" key="1">
    <citation type="journal article" date="2017" name="Curr. Biol.">
        <title>Genome architecture and evolution of a unichromosomal asexual nematode.</title>
        <authorList>
            <person name="Fradin H."/>
            <person name="Zegar C."/>
            <person name="Gutwein M."/>
            <person name="Lucas J."/>
            <person name="Kovtun M."/>
            <person name="Corcoran D."/>
            <person name="Baugh L.R."/>
            <person name="Kiontke K."/>
            <person name="Gunsalus K."/>
            <person name="Fitch D.H."/>
            <person name="Piano F."/>
        </authorList>
    </citation>
    <scope>NUCLEOTIDE SEQUENCE [LARGE SCALE GENOMIC DNA]</scope>
    <source>
        <strain evidence="8">PF1309</strain>
    </source>
</reference>
<evidence type="ECO:0000313" key="8">
    <source>
        <dbReference type="EMBL" id="PAV66444.1"/>
    </source>
</evidence>
<dbReference type="SUPFAM" id="SSF51011">
    <property type="entry name" value="Glycosyl hydrolase domain"/>
    <property type="match status" value="1"/>
</dbReference>
<dbReference type="InterPro" id="IPR013780">
    <property type="entry name" value="Glyco_hydro_b"/>
</dbReference>
<protein>
    <recommendedName>
        <fullName evidence="10">Glycoside hydrolase family 31 N-terminal domain-containing protein</fullName>
    </recommendedName>
</protein>
<evidence type="ECO:0000259" key="5">
    <source>
        <dbReference type="Pfam" id="PF13802"/>
    </source>
</evidence>
<comment type="similarity">
    <text evidence="1 2">Belongs to the glycosyl hydrolase 31 family.</text>
</comment>
<dbReference type="InterPro" id="IPR017853">
    <property type="entry name" value="GH"/>
</dbReference>
<feature type="domain" description="Glycoside hydrolase family 31 TIM barrel" evidence="4">
    <location>
        <begin position="249"/>
        <end position="582"/>
    </location>
</feature>
<accession>A0A2A2JXR1</accession>
<dbReference type="CDD" id="cd06604">
    <property type="entry name" value="GH31_glucosidase_II_MalA"/>
    <property type="match status" value="1"/>
</dbReference>
<dbReference type="InterPro" id="IPR025887">
    <property type="entry name" value="Glyco_hydro_31_N_dom"/>
</dbReference>
<feature type="domain" description="Glycoside hydrolase family 31 N-terminal" evidence="5">
    <location>
        <begin position="44"/>
        <end position="206"/>
    </location>
</feature>
<dbReference type="SUPFAM" id="SSF51445">
    <property type="entry name" value="(Trans)glycosidases"/>
    <property type="match status" value="1"/>
</dbReference>
<keyword evidence="2" id="KW-0378">Hydrolase</keyword>
<comment type="caution">
    <text evidence="8">The sequence shown here is derived from an EMBL/GenBank/DDBJ whole genome shotgun (WGS) entry which is preliminary data.</text>
</comment>
<dbReference type="PANTHER" id="PTHR22762">
    <property type="entry name" value="ALPHA-GLUCOSIDASE"/>
    <property type="match status" value="1"/>
</dbReference>
<dbReference type="STRING" id="2018661.A0A2A2JXR1"/>